<dbReference type="GO" id="GO:0043138">
    <property type="term" value="F:3'-5' DNA helicase activity"/>
    <property type="evidence" value="ECO:0007669"/>
    <property type="project" value="UniProtKB-EC"/>
</dbReference>
<comment type="catalytic activity">
    <reaction evidence="6">
        <text>Couples ATP hydrolysis with the unwinding of duplex DNA by translocating in the 3'-5' direction.</text>
        <dbReference type="EC" id="5.6.2.4"/>
    </reaction>
</comment>
<dbReference type="SUPFAM" id="SSF52540">
    <property type="entry name" value="P-loop containing nucleoside triphosphate hydrolases"/>
    <property type="match status" value="1"/>
</dbReference>
<reference evidence="12 13" key="1">
    <citation type="submission" date="2015-06" db="EMBL/GenBank/DDBJ databases">
        <title>Comparative genome analysis of nirS-carrying Bradyrhizobium sp. strains.</title>
        <authorList>
            <person name="Ishii S."/>
            <person name="Jang J."/>
            <person name="Nishizawa T."/>
            <person name="Senoo K."/>
        </authorList>
    </citation>
    <scope>NUCLEOTIDE SEQUENCE [LARGE SCALE GENOMIC DNA]</scope>
    <source>
        <strain evidence="12 13">TSA1</strain>
    </source>
</reference>
<evidence type="ECO:0000256" key="6">
    <source>
        <dbReference type="ARBA" id="ARBA00034617"/>
    </source>
</evidence>
<proteinExistence type="predicted"/>
<keyword evidence="4 10" id="KW-0067">ATP-binding</keyword>
<protein>
    <recommendedName>
        <fullName evidence="7">DNA 3'-5' helicase</fullName>
        <ecNumber evidence="7">5.6.2.4</ecNumber>
    </recommendedName>
    <alternativeName>
        <fullName evidence="8">DNA 3'-5' helicase II</fullName>
    </alternativeName>
</protein>
<keyword evidence="5" id="KW-0413">Isomerase</keyword>
<dbReference type="Pfam" id="PF00580">
    <property type="entry name" value="UvrD-helicase"/>
    <property type="match status" value="2"/>
</dbReference>
<comment type="caution">
    <text evidence="12">The sequence shown here is derived from an EMBL/GenBank/DDBJ whole genome shotgun (WGS) entry which is preliminary data.</text>
</comment>
<evidence type="ECO:0000256" key="2">
    <source>
        <dbReference type="ARBA" id="ARBA00022801"/>
    </source>
</evidence>
<sequence length="634" mass="70811">MTLVSRRVRPEQWKPIDVDALEANALDVVRSTDNRSVIAGPGAGKTELLAQRASYLLQCGISQSPRRILAISFKRDAATNLAARVKKRCHPDLAYRFDSLTFDAFAKSLVDRFGQALPQRWRPRPDYKVVLDAYDRTFEEFLRFLGPPPTQIGKKADIMAIGSKEFQRRWLFGAQLPEGVPAITTPAEWAADQFWQSWIHGPGGSSLTFPMISRLAGLLVTSNPMVAQALRLTYSHLFMDEFQDTTQAQYDLARAIFLGSDTVVTAVGDNKQQIMRFALAMDDPFKLFETEFKAKRTPLLNNYRSSPDLVRIQDVLAKALDAKASTPVSKTKGTVAGDSCAVWDFSTPAIEADKLAEFVAKQMVEHKLLPRDFCILVRQKAADYYKKLEPAFAKQKLQLRNEVEQVGEVTMQELLVEEVSELVIVLLRLFTSVRAGRHWTACLDRMCQLNGLAFDDDSGRAKVVKSLNAFEVQFRKTYPTPVTSRADAIKVVQSLVDFVGKPNILAASPAYRQGDWFDKVCEAAALHLEASSKSASGWSDVLDEYEGVHAVPLMTVHKSKGLEYHTVIFVGLDDQAWWSFANDKIEATAGFFVAFTRAKQRVLFSYCAQRGDRTKIAALYQLLTKAGVKTVAVA</sequence>
<keyword evidence="1 10" id="KW-0547">Nucleotide-binding</keyword>
<dbReference type="InterPro" id="IPR014017">
    <property type="entry name" value="DNA_helicase_UvrD-like_C"/>
</dbReference>
<dbReference type="PROSITE" id="PS51198">
    <property type="entry name" value="UVRD_HELICASE_ATP_BIND"/>
    <property type="match status" value="1"/>
</dbReference>
<comment type="catalytic activity">
    <reaction evidence="9">
        <text>ATP + H2O = ADP + phosphate + H(+)</text>
        <dbReference type="Rhea" id="RHEA:13065"/>
        <dbReference type="ChEBI" id="CHEBI:15377"/>
        <dbReference type="ChEBI" id="CHEBI:15378"/>
        <dbReference type="ChEBI" id="CHEBI:30616"/>
        <dbReference type="ChEBI" id="CHEBI:43474"/>
        <dbReference type="ChEBI" id="CHEBI:456216"/>
        <dbReference type="EC" id="5.6.2.4"/>
    </reaction>
</comment>
<dbReference type="GO" id="GO:0005524">
    <property type="term" value="F:ATP binding"/>
    <property type="evidence" value="ECO:0007669"/>
    <property type="project" value="UniProtKB-UniRule"/>
</dbReference>
<keyword evidence="2 10" id="KW-0378">Hydrolase</keyword>
<dbReference type="PANTHER" id="PTHR11070:SF2">
    <property type="entry name" value="ATP-DEPENDENT DNA HELICASE SRS2"/>
    <property type="match status" value="1"/>
</dbReference>
<dbReference type="Pfam" id="PF13361">
    <property type="entry name" value="UvrD_C"/>
    <property type="match status" value="1"/>
</dbReference>
<gene>
    <name evidence="12" type="ORF">TSA1_26290</name>
</gene>
<evidence type="ECO:0000256" key="1">
    <source>
        <dbReference type="ARBA" id="ARBA00022741"/>
    </source>
</evidence>
<dbReference type="Proteomes" id="UP000228930">
    <property type="component" value="Unassembled WGS sequence"/>
</dbReference>
<dbReference type="PANTHER" id="PTHR11070">
    <property type="entry name" value="UVRD / RECB / PCRA DNA HELICASE FAMILY MEMBER"/>
    <property type="match status" value="1"/>
</dbReference>
<accession>A0A2M6UH61</accession>
<dbReference type="GO" id="GO:0000725">
    <property type="term" value="P:recombinational repair"/>
    <property type="evidence" value="ECO:0007669"/>
    <property type="project" value="TreeGrafter"/>
</dbReference>
<dbReference type="EC" id="5.6.2.4" evidence="7"/>
<feature type="binding site" evidence="10">
    <location>
        <begin position="39"/>
        <end position="46"/>
    </location>
    <ligand>
        <name>ATP</name>
        <dbReference type="ChEBI" id="CHEBI:30616"/>
    </ligand>
</feature>
<organism evidence="12 13">
    <name type="scientific">Bradyrhizobium nitroreducens</name>
    <dbReference type="NCBI Taxonomy" id="709803"/>
    <lineage>
        <taxon>Bacteria</taxon>
        <taxon>Pseudomonadati</taxon>
        <taxon>Pseudomonadota</taxon>
        <taxon>Alphaproteobacteria</taxon>
        <taxon>Hyphomicrobiales</taxon>
        <taxon>Nitrobacteraceae</taxon>
        <taxon>Bradyrhizobium</taxon>
    </lineage>
</organism>
<dbReference type="GO" id="GO:0003677">
    <property type="term" value="F:DNA binding"/>
    <property type="evidence" value="ECO:0007669"/>
    <property type="project" value="InterPro"/>
</dbReference>
<dbReference type="InterPro" id="IPR027417">
    <property type="entry name" value="P-loop_NTPase"/>
</dbReference>
<keyword evidence="3 10" id="KW-0347">Helicase</keyword>
<dbReference type="EMBL" id="LFJC01000003">
    <property type="protein sequence ID" value="PIT03891.1"/>
    <property type="molecule type" value="Genomic_DNA"/>
</dbReference>
<evidence type="ECO:0000256" key="8">
    <source>
        <dbReference type="ARBA" id="ARBA00034923"/>
    </source>
</evidence>
<evidence type="ECO:0000259" key="11">
    <source>
        <dbReference type="PROSITE" id="PS51198"/>
    </source>
</evidence>
<evidence type="ECO:0000256" key="5">
    <source>
        <dbReference type="ARBA" id="ARBA00023235"/>
    </source>
</evidence>
<dbReference type="Gene3D" id="3.40.50.300">
    <property type="entry name" value="P-loop containing nucleotide triphosphate hydrolases"/>
    <property type="match status" value="3"/>
</dbReference>
<evidence type="ECO:0000256" key="3">
    <source>
        <dbReference type="ARBA" id="ARBA00022806"/>
    </source>
</evidence>
<name>A0A2M6UH61_9BRAD</name>
<dbReference type="RefSeq" id="WP_100179018.1">
    <property type="nucleotide sequence ID" value="NZ_LFJC01000003.1"/>
</dbReference>
<evidence type="ECO:0000256" key="9">
    <source>
        <dbReference type="ARBA" id="ARBA00048988"/>
    </source>
</evidence>
<dbReference type="GO" id="GO:0016887">
    <property type="term" value="F:ATP hydrolysis activity"/>
    <property type="evidence" value="ECO:0007669"/>
    <property type="project" value="RHEA"/>
</dbReference>
<dbReference type="InterPro" id="IPR000212">
    <property type="entry name" value="DNA_helicase_UvrD/REP"/>
</dbReference>
<feature type="domain" description="UvrD-like helicase ATP-binding" evidence="11">
    <location>
        <begin position="18"/>
        <end position="306"/>
    </location>
</feature>
<dbReference type="InterPro" id="IPR014016">
    <property type="entry name" value="UvrD-like_ATP-bd"/>
</dbReference>
<evidence type="ECO:0000256" key="7">
    <source>
        <dbReference type="ARBA" id="ARBA00034808"/>
    </source>
</evidence>
<dbReference type="AlphaFoldDB" id="A0A2M6UH61"/>
<keyword evidence="13" id="KW-1185">Reference proteome</keyword>
<evidence type="ECO:0000256" key="10">
    <source>
        <dbReference type="PROSITE-ProRule" id="PRU00560"/>
    </source>
</evidence>
<evidence type="ECO:0000256" key="4">
    <source>
        <dbReference type="ARBA" id="ARBA00022840"/>
    </source>
</evidence>
<evidence type="ECO:0000313" key="12">
    <source>
        <dbReference type="EMBL" id="PIT03891.1"/>
    </source>
</evidence>
<evidence type="ECO:0000313" key="13">
    <source>
        <dbReference type="Proteomes" id="UP000228930"/>
    </source>
</evidence>